<proteinExistence type="predicted"/>
<dbReference type="Proteomes" id="UP001367676">
    <property type="component" value="Unassembled WGS sequence"/>
</dbReference>
<evidence type="ECO:0000313" key="7">
    <source>
        <dbReference type="EMBL" id="KAK7582801.1"/>
    </source>
</evidence>
<keyword evidence="4 5" id="KW-0472">Membrane</keyword>
<dbReference type="PROSITE" id="PS50801">
    <property type="entry name" value="STAS"/>
    <property type="match status" value="1"/>
</dbReference>
<dbReference type="InterPro" id="IPR001902">
    <property type="entry name" value="SLC26A/SulP_fam"/>
</dbReference>
<keyword evidence="2 5" id="KW-0812">Transmembrane</keyword>
<keyword evidence="3 5" id="KW-1133">Transmembrane helix</keyword>
<feature type="transmembrane region" description="Helical" evidence="5">
    <location>
        <begin position="232"/>
        <end position="258"/>
    </location>
</feature>
<dbReference type="NCBIfam" id="TIGR00815">
    <property type="entry name" value="sulP"/>
    <property type="match status" value="1"/>
</dbReference>
<dbReference type="InterPro" id="IPR036513">
    <property type="entry name" value="STAS_dom_sf"/>
</dbReference>
<dbReference type="InterPro" id="IPR002645">
    <property type="entry name" value="STAS_dom"/>
</dbReference>
<dbReference type="InterPro" id="IPR011547">
    <property type="entry name" value="SLC26A/SulP_dom"/>
</dbReference>
<feature type="transmembrane region" description="Helical" evidence="5">
    <location>
        <begin position="596"/>
        <end position="624"/>
    </location>
</feature>
<dbReference type="PANTHER" id="PTHR11814">
    <property type="entry name" value="SULFATE TRANSPORTER"/>
    <property type="match status" value="1"/>
</dbReference>
<dbReference type="SUPFAM" id="SSF52091">
    <property type="entry name" value="SpoIIaa-like"/>
    <property type="match status" value="1"/>
</dbReference>
<comment type="caution">
    <text evidence="7">The sequence shown here is derived from an EMBL/GenBank/DDBJ whole genome shotgun (WGS) entry which is preliminary data.</text>
</comment>
<dbReference type="AlphaFoldDB" id="A0AAN9TCB6"/>
<sequence>MINFLRFEPSILTIHADAEGRWLILQACSSTSSSRVKKRKRIENGYRLPVTGYRLPATSLQLYVWFASHRATEPPPAPGGWSPAGLWGRGRRDGDATDNVVDSVDCSDFSSAFSRSLTVVLRSRGLELYQFILDGKNQTCDSFQAETTNGSLNKNYGFSRKDFDEVYMYREYPKSGFFSRMRKRKEQLSLFKIFVSIFPIFEWLPKYKWHTDLIHDIISGLTVAIIHIPQGLAYSILAGVPPVVGIYMAFFPVLIYVVMGTSRHISMGTFSIVCLMAGKSFAEYGNESGSLNGEPVYDPIQVTTALSVVVGAWQILFGLMRMGSLCVLLSEHLVSGLVTGTAILVIASQLKYVFGVNIRKRSGPLQLIYIVSDVFENISSTKYAALFTTIFVIILLLSYQQCLKDRIAKKVPVPIPTELIVIVSAAVLSTYFNLPERFDLTVVGNIPRGFPKPSMPPLELLPKLVVNGFVVAVISFSIDISMAFIFAEKHNYRVNANQELLASGTANIFGSFFSCPPFCASLSRSVIQDTAGGRTQLASIVSCAFLSLVILFIGPFFEPLPHCVLTGIVFAAMKGMLVNVRDFFAAWKQSKMDGCIWMITFLSVILIDIDIGLCVGVLTSLIYITAMGQKIKIQVLGWIPKTDIYVPTTRYQSAISMPGILILHITAGMNFANKDSVRHRIYKKLKMQDQKISHVLLDLSAVSYVDPSSVKALLNIYGNLQSKDINLYLAKCSSSIYKVLDKCKFLDVFPENQIYPSVHEAVVSISSQYQSF</sequence>
<organism evidence="7 8">
    <name type="scientific">Parthenolecanium corni</name>
    <dbReference type="NCBI Taxonomy" id="536013"/>
    <lineage>
        <taxon>Eukaryota</taxon>
        <taxon>Metazoa</taxon>
        <taxon>Ecdysozoa</taxon>
        <taxon>Arthropoda</taxon>
        <taxon>Hexapoda</taxon>
        <taxon>Insecta</taxon>
        <taxon>Pterygota</taxon>
        <taxon>Neoptera</taxon>
        <taxon>Paraneoptera</taxon>
        <taxon>Hemiptera</taxon>
        <taxon>Sternorrhyncha</taxon>
        <taxon>Coccoidea</taxon>
        <taxon>Coccidae</taxon>
        <taxon>Parthenolecanium</taxon>
    </lineage>
</organism>
<dbReference type="CDD" id="cd07042">
    <property type="entry name" value="STAS_SulP_like_sulfate_transporter"/>
    <property type="match status" value="1"/>
</dbReference>
<feature type="transmembrane region" description="Helical" evidence="5">
    <location>
        <begin position="302"/>
        <end position="320"/>
    </location>
</feature>
<evidence type="ECO:0000256" key="2">
    <source>
        <dbReference type="ARBA" id="ARBA00022692"/>
    </source>
</evidence>
<evidence type="ECO:0000256" key="3">
    <source>
        <dbReference type="ARBA" id="ARBA00022989"/>
    </source>
</evidence>
<feature type="transmembrane region" description="Helical" evidence="5">
    <location>
        <begin position="265"/>
        <end position="282"/>
    </location>
</feature>
<dbReference type="Gene3D" id="3.30.750.24">
    <property type="entry name" value="STAS domain"/>
    <property type="match status" value="1"/>
</dbReference>
<dbReference type="Pfam" id="PF00916">
    <property type="entry name" value="Sulfate_transp"/>
    <property type="match status" value="1"/>
</dbReference>
<feature type="transmembrane region" description="Helical" evidence="5">
    <location>
        <begin position="188"/>
        <end position="204"/>
    </location>
</feature>
<feature type="domain" description="STAS" evidence="6">
    <location>
        <begin position="650"/>
        <end position="765"/>
    </location>
</feature>
<evidence type="ECO:0000256" key="4">
    <source>
        <dbReference type="ARBA" id="ARBA00023136"/>
    </source>
</evidence>
<keyword evidence="8" id="KW-1185">Reference proteome</keyword>
<feature type="transmembrane region" description="Helical" evidence="5">
    <location>
        <begin position="563"/>
        <end position="584"/>
    </location>
</feature>
<feature type="transmembrane region" description="Helical" evidence="5">
    <location>
        <begin position="332"/>
        <end position="354"/>
    </location>
</feature>
<dbReference type="GO" id="GO:0055085">
    <property type="term" value="P:transmembrane transport"/>
    <property type="evidence" value="ECO:0007669"/>
    <property type="project" value="InterPro"/>
</dbReference>
<feature type="transmembrane region" description="Helical" evidence="5">
    <location>
        <begin position="655"/>
        <end position="673"/>
    </location>
</feature>
<name>A0AAN9TCB6_9HEMI</name>
<evidence type="ECO:0000256" key="5">
    <source>
        <dbReference type="SAM" id="Phobius"/>
    </source>
</evidence>
<dbReference type="Pfam" id="PF01740">
    <property type="entry name" value="STAS"/>
    <property type="match status" value="1"/>
</dbReference>
<comment type="subcellular location">
    <subcellularLocation>
        <location evidence="1">Membrane</location>
        <topology evidence="1">Multi-pass membrane protein</topology>
    </subcellularLocation>
</comment>
<evidence type="ECO:0000259" key="6">
    <source>
        <dbReference type="PROSITE" id="PS50801"/>
    </source>
</evidence>
<reference evidence="7 8" key="1">
    <citation type="submission" date="2024-03" db="EMBL/GenBank/DDBJ databases">
        <title>Adaptation during the transition from Ophiocordyceps entomopathogen to insect associate is accompanied by gene loss and intensified selection.</title>
        <authorList>
            <person name="Ward C.M."/>
            <person name="Onetto C.A."/>
            <person name="Borneman A.R."/>
        </authorList>
    </citation>
    <scope>NUCLEOTIDE SEQUENCE [LARGE SCALE GENOMIC DNA]</scope>
    <source>
        <strain evidence="7">AWRI1</strain>
        <tissue evidence="7">Single Adult Female</tissue>
    </source>
</reference>
<feature type="transmembrane region" description="Helical" evidence="5">
    <location>
        <begin position="537"/>
        <end position="557"/>
    </location>
</feature>
<protein>
    <recommendedName>
        <fullName evidence="6">STAS domain-containing protein</fullName>
    </recommendedName>
</protein>
<feature type="transmembrane region" description="Helical" evidence="5">
    <location>
        <begin position="411"/>
        <end position="432"/>
    </location>
</feature>
<evidence type="ECO:0000313" key="8">
    <source>
        <dbReference type="Proteomes" id="UP001367676"/>
    </source>
</evidence>
<accession>A0AAN9TCB6</accession>
<dbReference type="EMBL" id="JBBCAQ010000033">
    <property type="protein sequence ID" value="KAK7582801.1"/>
    <property type="molecule type" value="Genomic_DNA"/>
</dbReference>
<feature type="transmembrane region" description="Helical" evidence="5">
    <location>
        <begin position="464"/>
        <end position="487"/>
    </location>
</feature>
<evidence type="ECO:0000256" key="1">
    <source>
        <dbReference type="ARBA" id="ARBA00004141"/>
    </source>
</evidence>
<dbReference type="GO" id="GO:0016020">
    <property type="term" value="C:membrane"/>
    <property type="evidence" value="ECO:0007669"/>
    <property type="project" value="UniProtKB-SubCell"/>
</dbReference>
<feature type="transmembrane region" description="Helical" evidence="5">
    <location>
        <begin position="383"/>
        <end position="399"/>
    </location>
</feature>
<gene>
    <name evidence="7" type="ORF">V9T40_014246</name>
</gene>